<feature type="compositionally biased region" description="Pro residues" evidence="1">
    <location>
        <begin position="126"/>
        <end position="179"/>
    </location>
</feature>
<evidence type="ECO:0000256" key="1">
    <source>
        <dbReference type="SAM" id="MobiDB-lite"/>
    </source>
</evidence>
<proteinExistence type="predicted"/>
<accession>A0A6A6VGE2</accession>
<protein>
    <submittedName>
        <fullName evidence="2">Uncharacterized protein</fullName>
    </submittedName>
</protein>
<feature type="compositionally biased region" description="Low complexity" evidence="1">
    <location>
        <begin position="307"/>
        <end position="318"/>
    </location>
</feature>
<dbReference type="Proteomes" id="UP000799440">
    <property type="component" value="Unassembled WGS sequence"/>
</dbReference>
<evidence type="ECO:0000313" key="3">
    <source>
        <dbReference type="Proteomes" id="UP000799440"/>
    </source>
</evidence>
<dbReference type="EMBL" id="MU006570">
    <property type="protein sequence ID" value="KAF2748167.1"/>
    <property type="molecule type" value="Genomic_DNA"/>
</dbReference>
<feature type="compositionally biased region" description="Low complexity" evidence="1">
    <location>
        <begin position="193"/>
        <end position="208"/>
    </location>
</feature>
<feature type="region of interest" description="Disordered" evidence="1">
    <location>
        <begin position="266"/>
        <end position="318"/>
    </location>
</feature>
<evidence type="ECO:0000313" key="2">
    <source>
        <dbReference type="EMBL" id="KAF2748167.1"/>
    </source>
</evidence>
<gene>
    <name evidence="2" type="ORF">M011DRAFT_33541</name>
</gene>
<dbReference type="AlphaFoldDB" id="A0A6A6VGE2"/>
<feature type="region of interest" description="Disordered" evidence="1">
    <location>
        <begin position="115"/>
        <end position="250"/>
    </location>
</feature>
<reference evidence="2" key="1">
    <citation type="journal article" date="2020" name="Stud. Mycol.">
        <title>101 Dothideomycetes genomes: a test case for predicting lifestyles and emergence of pathogens.</title>
        <authorList>
            <person name="Haridas S."/>
            <person name="Albert R."/>
            <person name="Binder M."/>
            <person name="Bloem J."/>
            <person name="Labutti K."/>
            <person name="Salamov A."/>
            <person name="Andreopoulos B."/>
            <person name="Baker S."/>
            <person name="Barry K."/>
            <person name="Bills G."/>
            <person name="Bluhm B."/>
            <person name="Cannon C."/>
            <person name="Castanera R."/>
            <person name="Culley D."/>
            <person name="Daum C."/>
            <person name="Ezra D."/>
            <person name="Gonzalez J."/>
            <person name="Henrissat B."/>
            <person name="Kuo A."/>
            <person name="Liang C."/>
            <person name="Lipzen A."/>
            <person name="Lutzoni F."/>
            <person name="Magnuson J."/>
            <person name="Mondo S."/>
            <person name="Nolan M."/>
            <person name="Ohm R."/>
            <person name="Pangilinan J."/>
            <person name="Park H.-J."/>
            <person name="Ramirez L."/>
            <person name="Alfaro M."/>
            <person name="Sun H."/>
            <person name="Tritt A."/>
            <person name="Yoshinaga Y."/>
            <person name="Zwiers L.-H."/>
            <person name="Turgeon B."/>
            <person name="Goodwin S."/>
            <person name="Spatafora J."/>
            <person name="Crous P."/>
            <person name="Grigoriev I."/>
        </authorList>
    </citation>
    <scope>NUCLEOTIDE SEQUENCE</scope>
    <source>
        <strain evidence="2">CBS 119925</strain>
    </source>
</reference>
<keyword evidence="3" id="KW-1185">Reference proteome</keyword>
<name>A0A6A6VGE2_9PLEO</name>
<feature type="compositionally biased region" description="Low complexity" evidence="1">
    <location>
        <begin position="283"/>
        <end position="296"/>
    </location>
</feature>
<organism evidence="2 3">
    <name type="scientific">Sporormia fimetaria CBS 119925</name>
    <dbReference type="NCBI Taxonomy" id="1340428"/>
    <lineage>
        <taxon>Eukaryota</taxon>
        <taxon>Fungi</taxon>
        <taxon>Dikarya</taxon>
        <taxon>Ascomycota</taxon>
        <taxon>Pezizomycotina</taxon>
        <taxon>Dothideomycetes</taxon>
        <taxon>Pleosporomycetidae</taxon>
        <taxon>Pleosporales</taxon>
        <taxon>Sporormiaceae</taxon>
        <taxon>Sporormia</taxon>
    </lineage>
</organism>
<feature type="compositionally biased region" description="Basic and acidic residues" evidence="1">
    <location>
        <begin position="219"/>
        <end position="230"/>
    </location>
</feature>
<dbReference type="PRINTS" id="PR01217">
    <property type="entry name" value="PRICHEXTENSN"/>
</dbReference>
<sequence length="318" mass="35419">MPISSKIGRANRDLYCQYKDPSGYRCRRPKSGTSRFCSSKCRQQYTKGTDPVTLMGGYDLPRPSPPQPAFPPAPSLWRCLNWDRSGWRCTERRSGTSRFCSLKCRDQYTKGTDPMTLMGGYDLRHPSPPQPVFPPAPPQPALAPGFAPPPPQPPPPGFPTSPQPPLPPGFSTSPQPPFGGSPVTPIRMPGTCSPEESSSDQASSDEISFGNRGSRRRPPKTDNHSQDRCQGHHCRKPRTHGSNFCSRECEDNECWNPSRYTVNVNTHHSADASSVSRSRRSSGHSAGRSHPSTSSRRQSRRQRDYFDSLSYDEYSYSE</sequence>